<reference evidence="2" key="1">
    <citation type="submission" date="2020-02" db="EMBL/GenBank/DDBJ databases">
        <authorList>
            <person name="Meier V. D."/>
        </authorList>
    </citation>
    <scope>NUCLEOTIDE SEQUENCE</scope>
    <source>
        <strain evidence="2">AVDCRST_MAG12</strain>
    </source>
</reference>
<proteinExistence type="predicted"/>
<name>A0A6J4RUP0_9ACTN</name>
<feature type="non-terminal residue" evidence="2">
    <location>
        <position position="40"/>
    </location>
</feature>
<gene>
    <name evidence="2" type="ORF">AVDCRST_MAG12-1601</name>
</gene>
<feature type="compositionally biased region" description="Basic and acidic residues" evidence="1">
    <location>
        <begin position="1"/>
        <end position="25"/>
    </location>
</feature>
<organism evidence="2">
    <name type="scientific">uncultured Rubrobacteraceae bacterium</name>
    <dbReference type="NCBI Taxonomy" id="349277"/>
    <lineage>
        <taxon>Bacteria</taxon>
        <taxon>Bacillati</taxon>
        <taxon>Actinomycetota</taxon>
        <taxon>Rubrobacteria</taxon>
        <taxon>Rubrobacterales</taxon>
        <taxon>Rubrobacteraceae</taxon>
        <taxon>environmental samples</taxon>
    </lineage>
</organism>
<evidence type="ECO:0000256" key="1">
    <source>
        <dbReference type="SAM" id="MobiDB-lite"/>
    </source>
</evidence>
<evidence type="ECO:0000313" key="2">
    <source>
        <dbReference type="EMBL" id="CAA9482582.1"/>
    </source>
</evidence>
<accession>A0A6J4RUP0</accession>
<sequence>ASRRTDGNDNARRRPPGETAEDRGRAQRLRPGAQGGGQEP</sequence>
<feature type="region of interest" description="Disordered" evidence="1">
    <location>
        <begin position="1"/>
        <end position="40"/>
    </location>
</feature>
<protein>
    <submittedName>
        <fullName evidence="2">Uncharacterized protein</fullName>
    </submittedName>
</protein>
<dbReference type="AlphaFoldDB" id="A0A6J4RUP0"/>
<feature type="non-terminal residue" evidence="2">
    <location>
        <position position="1"/>
    </location>
</feature>
<dbReference type="EMBL" id="CADCVK010000249">
    <property type="protein sequence ID" value="CAA9482582.1"/>
    <property type="molecule type" value="Genomic_DNA"/>
</dbReference>